<comment type="subunit">
    <text evidence="12">Homotetramer; dimer of dimers.</text>
</comment>
<evidence type="ECO:0000256" key="8">
    <source>
        <dbReference type="ARBA" id="ARBA00023154"/>
    </source>
</evidence>
<dbReference type="RefSeq" id="WP_085511312.1">
    <property type="nucleotide sequence ID" value="NZ_FXAP01000002.1"/>
</dbReference>
<dbReference type="PANTHER" id="PTHR12128">
    <property type="entry name" value="DIHYDRODIPICOLINATE SYNTHASE"/>
    <property type="match status" value="1"/>
</dbReference>
<dbReference type="GO" id="GO:0005737">
    <property type="term" value="C:cytoplasm"/>
    <property type="evidence" value="ECO:0007669"/>
    <property type="project" value="UniProtKB-SubCell"/>
</dbReference>
<dbReference type="HAMAP" id="MF_00418">
    <property type="entry name" value="DapA"/>
    <property type="match status" value="1"/>
</dbReference>
<dbReference type="PIRSF" id="PIRSF001365">
    <property type="entry name" value="DHDPS"/>
    <property type="match status" value="1"/>
</dbReference>
<dbReference type="GO" id="GO:0019877">
    <property type="term" value="P:diaminopimelate biosynthetic process"/>
    <property type="evidence" value="ECO:0007669"/>
    <property type="project" value="UniProtKB-UniRule"/>
</dbReference>
<gene>
    <name evidence="12" type="primary">dapA</name>
    <name evidence="16" type="ORF">EDD42_3597</name>
</gene>
<keyword evidence="8 12" id="KW-0457">Lysine biosynthesis</keyword>
<dbReference type="GO" id="GO:0008840">
    <property type="term" value="F:4-hydroxy-tetrahydrodipicolinate synthase activity"/>
    <property type="evidence" value="ECO:0007669"/>
    <property type="project" value="UniProtKB-UniRule"/>
</dbReference>
<evidence type="ECO:0000256" key="4">
    <source>
        <dbReference type="ARBA" id="ARBA00012086"/>
    </source>
</evidence>
<dbReference type="UniPathway" id="UPA00034">
    <property type="reaction ID" value="UER00017"/>
</dbReference>
<evidence type="ECO:0000256" key="15">
    <source>
        <dbReference type="PIRSR" id="PIRSR001365-2"/>
    </source>
</evidence>
<dbReference type="PANTHER" id="PTHR12128:SF66">
    <property type="entry name" value="4-HYDROXY-2-OXOGLUTARATE ALDOLASE, MITOCHONDRIAL"/>
    <property type="match status" value="1"/>
</dbReference>
<dbReference type="InterPro" id="IPR002220">
    <property type="entry name" value="DapA-like"/>
</dbReference>
<comment type="function">
    <text evidence="1 12">Catalyzes the condensation of (S)-aspartate-beta-semialdehyde [(S)-ASA] and pyruvate to 4-hydroxy-tetrahydrodipicolinate (HTPA).</text>
</comment>
<evidence type="ECO:0000313" key="16">
    <source>
        <dbReference type="EMBL" id="ROR83486.1"/>
    </source>
</evidence>
<keyword evidence="6 12" id="KW-0028">Amino-acid biosynthesis</keyword>
<reference evidence="16 17" key="1">
    <citation type="submission" date="2018-11" db="EMBL/GenBank/DDBJ databases">
        <title>Sequencing the genomes of 1000 actinobacteria strains.</title>
        <authorList>
            <person name="Klenk H.-P."/>
        </authorList>
    </citation>
    <scope>NUCLEOTIDE SEQUENCE [LARGE SCALE GENOMIC DNA]</scope>
    <source>
        <strain evidence="16 17">DSM 14012</strain>
    </source>
</reference>
<keyword evidence="7 12" id="KW-0220">Diaminopimelate biosynthesis</keyword>
<organism evidence="16 17">
    <name type="scientific">Plantibacter flavus</name>
    <dbReference type="NCBI Taxonomy" id="150123"/>
    <lineage>
        <taxon>Bacteria</taxon>
        <taxon>Bacillati</taxon>
        <taxon>Actinomycetota</taxon>
        <taxon>Actinomycetes</taxon>
        <taxon>Micrococcales</taxon>
        <taxon>Microbacteriaceae</taxon>
        <taxon>Plantibacter</taxon>
    </lineage>
</organism>
<dbReference type="CDD" id="cd00950">
    <property type="entry name" value="DHDPS"/>
    <property type="match status" value="1"/>
</dbReference>
<dbReference type="GO" id="GO:0009089">
    <property type="term" value="P:lysine biosynthetic process via diaminopimelate"/>
    <property type="evidence" value="ECO:0007669"/>
    <property type="project" value="UniProtKB-UniRule"/>
</dbReference>
<feature type="site" description="Part of a proton relay during catalysis" evidence="12">
    <location>
        <position position="110"/>
    </location>
</feature>
<comment type="caution">
    <text evidence="16">The sequence shown here is derived from an EMBL/GenBank/DDBJ whole genome shotgun (WGS) entry which is preliminary data.</text>
</comment>
<evidence type="ECO:0000256" key="3">
    <source>
        <dbReference type="ARBA" id="ARBA00007592"/>
    </source>
</evidence>
<dbReference type="PRINTS" id="PR00146">
    <property type="entry name" value="DHPICSNTHASE"/>
</dbReference>
<evidence type="ECO:0000256" key="2">
    <source>
        <dbReference type="ARBA" id="ARBA00005120"/>
    </source>
</evidence>
<feature type="active site" description="Schiff-base intermediate with substrate" evidence="12 14">
    <location>
        <position position="164"/>
    </location>
</feature>
<evidence type="ECO:0000256" key="10">
    <source>
        <dbReference type="ARBA" id="ARBA00023270"/>
    </source>
</evidence>
<feature type="binding site" evidence="12 15">
    <location>
        <position position="48"/>
    </location>
    <ligand>
        <name>pyruvate</name>
        <dbReference type="ChEBI" id="CHEBI:15361"/>
    </ligand>
</feature>
<evidence type="ECO:0000313" key="17">
    <source>
        <dbReference type="Proteomes" id="UP000266915"/>
    </source>
</evidence>
<evidence type="ECO:0000256" key="11">
    <source>
        <dbReference type="ARBA" id="ARBA00047836"/>
    </source>
</evidence>
<feature type="binding site" evidence="12 15">
    <location>
        <position position="206"/>
    </location>
    <ligand>
        <name>pyruvate</name>
        <dbReference type="ChEBI" id="CHEBI:15361"/>
    </ligand>
</feature>
<comment type="pathway">
    <text evidence="2 12">Amino-acid biosynthesis; L-lysine biosynthesis via DAP pathway; (S)-tetrahydrodipicolinate from L-aspartate: step 3/4.</text>
</comment>
<dbReference type="NCBIfam" id="TIGR00674">
    <property type="entry name" value="dapA"/>
    <property type="match status" value="1"/>
</dbReference>
<evidence type="ECO:0000256" key="6">
    <source>
        <dbReference type="ARBA" id="ARBA00022605"/>
    </source>
</evidence>
<evidence type="ECO:0000256" key="13">
    <source>
        <dbReference type="PIRNR" id="PIRNR001365"/>
    </source>
</evidence>
<evidence type="ECO:0000256" key="1">
    <source>
        <dbReference type="ARBA" id="ARBA00003294"/>
    </source>
</evidence>
<evidence type="ECO:0000256" key="9">
    <source>
        <dbReference type="ARBA" id="ARBA00023239"/>
    </source>
</evidence>
<dbReference type="EMBL" id="RKHL01000001">
    <property type="protein sequence ID" value="ROR83486.1"/>
    <property type="molecule type" value="Genomic_DNA"/>
</dbReference>
<dbReference type="SMART" id="SM01130">
    <property type="entry name" value="DHDPS"/>
    <property type="match status" value="1"/>
</dbReference>
<name>A0A3N2C7J9_9MICO</name>
<comment type="similarity">
    <text evidence="3 12 13">Belongs to the DapA family.</text>
</comment>
<dbReference type="EC" id="4.3.3.7" evidence="4 12"/>
<keyword evidence="5 12" id="KW-0963">Cytoplasm</keyword>
<dbReference type="Proteomes" id="UP000266915">
    <property type="component" value="Unassembled WGS sequence"/>
</dbReference>
<dbReference type="PROSITE" id="PS00665">
    <property type="entry name" value="DHDPS_1"/>
    <property type="match status" value="1"/>
</dbReference>
<evidence type="ECO:0000256" key="7">
    <source>
        <dbReference type="ARBA" id="ARBA00022915"/>
    </source>
</evidence>
<evidence type="ECO:0000256" key="14">
    <source>
        <dbReference type="PIRSR" id="PIRSR001365-1"/>
    </source>
</evidence>
<dbReference type="SUPFAM" id="SSF51569">
    <property type="entry name" value="Aldolase"/>
    <property type="match status" value="1"/>
</dbReference>
<dbReference type="InterPro" id="IPR005263">
    <property type="entry name" value="DapA"/>
</dbReference>
<dbReference type="Pfam" id="PF00701">
    <property type="entry name" value="DHDPS"/>
    <property type="match status" value="1"/>
</dbReference>
<accession>A0A3N2C7J9</accession>
<feature type="active site" description="Proton donor/acceptor" evidence="12 14">
    <location>
        <position position="136"/>
    </location>
</feature>
<evidence type="ECO:0000256" key="12">
    <source>
        <dbReference type="HAMAP-Rule" id="MF_00418"/>
    </source>
</evidence>
<dbReference type="InterPro" id="IPR013785">
    <property type="entry name" value="Aldolase_TIM"/>
</dbReference>
<keyword evidence="17" id="KW-1185">Reference proteome</keyword>
<sequence length="292" mass="30329">MTAPQIHGSVPALVTPFDGDSWSRDALESLIDWHIAEGSSALVVCGTTGESTTLTENEQIDVIAAAVQAANGRIPIIAGAGSNSSTTSIELTRAAEAVGADATLHVAGYYNRPNSGQLIAHFHAVADCAERPVLLYDIPQRTGVALSVSDVLEICAHDNIVGIKDSTGDLGRLTAERLGTETPLSFLSGDDFSALSYLASGGHGWVSVVANVAPRLCASLVAAVTSGDLIDARRINDLLHPLSLALMLDPNPAGPKYALSCAARCSTEVRAPLTPASPETRRRIDEALAAIS</sequence>
<dbReference type="AlphaFoldDB" id="A0A3N2C7J9"/>
<proteinExistence type="inferred from homology"/>
<dbReference type="InterPro" id="IPR020625">
    <property type="entry name" value="Schiff_base-form_aldolases_AS"/>
</dbReference>
<keyword evidence="9 12" id="KW-0456">Lyase</keyword>
<feature type="site" description="Part of a proton relay during catalysis" evidence="12">
    <location>
        <position position="47"/>
    </location>
</feature>
<dbReference type="PROSITE" id="PS00666">
    <property type="entry name" value="DHDPS_2"/>
    <property type="match status" value="1"/>
</dbReference>
<comment type="caution">
    <text evidence="12">Was originally thought to be a dihydrodipicolinate synthase (DHDPS), catalyzing the condensation of (S)-aspartate-beta-semialdehyde [(S)-ASA] and pyruvate to dihydrodipicolinate (DHDP). However, it was shown in E.coli that the product of the enzymatic reaction is not dihydrodipicolinate but in fact (4S)-4-hydroxy-2,3,4,5-tetrahydro-(2S)-dipicolinic acid (HTPA), and that the consecutive dehydration reaction leading to DHDP is not spontaneous but catalyzed by DapB.</text>
</comment>
<comment type="subcellular location">
    <subcellularLocation>
        <location evidence="12">Cytoplasm</location>
    </subcellularLocation>
</comment>
<comment type="catalytic activity">
    <reaction evidence="11 12">
        <text>L-aspartate 4-semialdehyde + pyruvate = (2S,4S)-4-hydroxy-2,3,4,5-tetrahydrodipicolinate + H2O + H(+)</text>
        <dbReference type="Rhea" id="RHEA:34171"/>
        <dbReference type="ChEBI" id="CHEBI:15361"/>
        <dbReference type="ChEBI" id="CHEBI:15377"/>
        <dbReference type="ChEBI" id="CHEBI:15378"/>
        <dbReference type="ChEBI" id="CHEBI:67139"/>
        <dbReference type="ChEBI" id="CHEBI:537519"/>
        <dbReference type="EC" id="4.3.3.7"/>
    </reaction>
</comment>
<keyword evidence="10 12" id="KW-0704">Schiff base</keyword>
<evidence type="ECO:0000256" key="5">
    <source>
        <dbReference type="ARBA" id="ARBA00022490"/>
    </source>
</evidence>
<dbReference type="Gene3D" id="3.20.20.70">
    <property type="entry name" value="Aldolase class I"/>
    <property type="match status" value="1"/>
</dbReference>
<protein>
    <recommendedName>
        <fullName evidence="4 12">4-hydroxy-tetrahydrodipicolinate synthase</fullName>
        <shortName evidence="12">HTPA synthase</shortName>
        <ecNumber evidence="4 12">4.3.3.7</ecNumber>
    </recommendedName>
</protein>
<dbReference type="InterPro" id="IPR020624">
    <property type="entry name" value="Schiff_base-form_aldolases_CS"/>
</dbReference>